<reference evidence="2" key="1">
    <citation type="submission" date="2015-10" db="EMBL/GenBank/DDBJ databases">
        <authorList>
            <person name="Gilbert D.G."/>
        </authorList>
    </citation>
    <scope>NUCLEOTIDE SEQUENCE</scope>
</reference>
<dbReference type="PANTHER" id="PTHR42993:SF1">
    <property type="entry name" value="MAOC-LIKE DEHYDRATASE DOMAIN-CONTAINING PROTEIN"/>
    <property type="match status" value="1"/>
</dbReference>
<evidence type="ECO:0000259" key="1">
    <source>
        <dbReference type="Pfam" id="PF01575"/>
    </source>
</evidence>
<dbReference type="InterPro" id="IPR039375">
    <property type="entry name" value="NodN-like"/>
</dbReference>
<dbReference type="PANTHER" id="PTHR42993">
    <property type="entry name" value="MAOC-LIKE DEHYDRATASE DOMAIN-CONTAINING PROTEIN"/>
    <property type="match status" value="1"/>
</dbReference>
<gene>
    <name evidence="2" type="ORF">MGWOODY_Mmi2110</name>
</gene>
<protein>
    <submittedName>
        <fullName evidence="2">Nodulation protein N</fullName>
    </submittedName>
</protein>
<feature type="domain" description="MaoC-like" evidence="1">
    <location>
        <begin position="15"/>
        <end position="127"/>
    </location>
</feature>
<dbReference type="SUPFAM" id="SSF54637">
    <property type="entry name" value="Thioesterase/thiol ester dehydrase-isomerase"/>
    <property type="match status" value="1"/>
</dbReference>
<dbReference type="AlphaFoldDB" id="A0A170QBU4"/>
<sequence length="159" mass="18062">MDVKKSTYSVDDLTKKVGESLGVSDWLEVTQDNINQFAAVTFDDYWIHTDPERVSNEGIFDTTIAHGFWTLSLLTYFNNQMGIWPSDTVSGLNYGLNKVRWMSPIPIGSRIRNHVVLKDVRKRGNNRFIATYLCSIEVEGSEKPAMVAEWLGMILTEPV</sequence>
<dbReference type="EMBL" id="FAXC01000045">
    <property type="protein sequence ID" value="CUV08317.1"/>
    <property type="molecule type" value="Genomic_DNA"/>
</dbReference>
<dbReference type="InterPro" id="IPR002539">
    <property type="entry name" value="MaoC-like_dom"/>
</dbReference>
<dbReference type="Pfam" id="PF01575">
    <property type="entry name" value="MaoC_dehydratas"/>
    <property type="match status" value="1"/>
</dbReference>
<dbReference type="CDD" id="cd03450">
    <property type="entry name" value="NodN"/>
    <property type="match status" value="1"/>
</dbReference>
<dbReference type="Gene3D" id="3.10.129.10">
    <property type="entry name" value="Hotdog Thioesterase"/>
    <property type="match status" value="1"/>
</dbReference>
<dbReference type="InterPro" id="IPR029069">
    <property type="entry name" value="HotDog_dom_sf"/>
</dbReference>
<evidence type="ECO:0000313" key="2">
    <source>
        <dbReference type="EMBL" id="CUV08317.1"/>
    </source>
</evidence>
<name>A0A170QBU4_9ZZZZ</name>
<accession>A0A170QBU4</accession>
<proteinExistence type="predicted"/>
<organism evidence="2">
    <name type="scientific">hydrothermal vent metagenome</name>
    <dbReference type="NCBI Taxonomy" id="652676"/>
    <lineage>
        <taxon>unclassified sequences</taxon>
        <taxon>metagenomes</taxon>
        <taxon>ecological metagenomes</taxon>
    </lineage>
</organism>